<dbReference type="SUPFAM" id="SSF46689">
    <property type="entry name" value="Homeodomain-like"/>
    <property type="match status" value="1"/>
</dbReference>
<gene>
    <name evidence="6" type="ORF">GEU84_006430</name>
</gene>
<evidence type="ECO:0000256" key="3">
    <source>
        <dbReference type="ARBA" id="ARBA00023163"/>
    </source>
</evidence>
<keyword evidence="1" id="KW-0805">Transcription regulation</keyword>
<dbReference type="Gene3D" id="1.10.357.10">
    <property type="entry name" value="Tetracycline Repressor, domain 2"/>
    <property type="match status" value="1"/>
</dbReference>
<dbReference type="PANTHER" id="PTHR47506:SF1">
    <property type="entry name" value="HTH-TYPE TRANSCRIPTIONAL REGULATOR YJDC"/>
    <property type="match status" value="1"/>
</dbReference>
<dbReference type="InterPro" id="IPR036271">
    <property type="entry name" value="Tet_transcr_reg_TetR-rel_C_sf"/>
</dbReference>
<dbReference type="Pfam" id="PF16925">
    <property type="entry name" value="TetR_C_13"/>
    <property type="match status" value="1"/>
</dbReference>
<evidence type="ECO:0000313" key="6">
    <source>
        <dbReference type="EMBL" id="NUB44010.1"/>
    </source>
</evidence>
<dbReference type="EMBL" id="WHUT02000003">
    <property type="protein sequence ID" value="NUB44010.1"/>
    <property type="molecule type" value="Genomic_DNA"/>
</dbReference>
<dbReference type="PANTHER" id="PTHR47506">
    <property type="entry name" value="TRANSCRIPTIONAL REGULATORY PROTEIN"/>
    <property type="match status" value="1"/>
</dbReference>
<sequence>MEHARRKTGRPLSFDREAALHSAMLLFWRHGYEATSLADLTAAMGITPPSLYAAYGDKKRLFLAAVDLYLSGPVTTEGIIDNAPSARAAALGLLQAGAIGNTGADTPPGCLLATAAISCSAGAADVQAELAAIRGRIVDALRGRISKDIAAGVLPPGTDADALAAYVMALLQGLSTLARDGAPRDRLLRVIDVAMLCWPSREPG</sequence>
<dbReference type="InterPro" id="IPR009057">
    <property type="entry name" value="Homeodomain-like_sf"/>
</dbReference>
<dbReference type="GO" id="GO:0003677">
    <property type="term" value="F:DNA binding"/>
    <property type="evidence" value="ECO:0007669"/>
    <property type="project" value="UniProtKB-UniRule"/>
</dbReference>
<evidence type="ECO:0000256" key="2">
    <source>
        <dbReference type="ARBA" id="ARBA00023125"/>
    </source>
</evidence>
<dbReference type="InterPro" id="IPR001647">
    <property type="entry name" value="HTH_TetR"/>
</dbReference>
<evidence type="ECO:0000313" key="7">
    <source>
        <dbReference type="Proteomes" id="UP000484076"/>
    </source>
</evidence>
<dbReference type="Proteomes" id="UP000484076">
    <property type="component" value="Unassembled WGS sequence"/>
</dbReference>
<dbReference type="InterPro" id="IPR011075">
    <property type="entry name" value="TetR_C"/>
</dbReference>
<protein>
    <submittedName>
        <fullName evidence="6">TetR/AcrR family transcriptional regulator</fullName>
    </submittedName>
</protein>
<name>A0A8X8KNG5_9RHOB</name>
<dbReference type="SUPFAM" id="SSF48498">
    <property type="entry name" value="Tetracyclin repressor-like, C-terminal domain"/>
    <property type="match status" value="1"/>
</dbReference>
<accession>A0A8X8KNG5</accession>
<keyword evidence="7" id="KW-1185">Reference proteome</keyword>
<dbReference type="AlphaFoldDB" id="A0A8X8KNG5"/>
<dbReference type="PROSITE" id="PS50977">
    <property type="entry name" value="HTH_TETR_2"/>
    <property type="match status" value="1"/>
</dbReference>
<dbReference type="RefSeq" id="WP_152824784.1">
    <property type="nucleotide sequence ID" value="NZ_WHUT02000003.1"/>
</dbReference>
<evidence type="ECO:0000256" key="1">
    <source>
        <dbReference type="ARBA" id="ARBA00023015"/>
    </source>
</evidence>
<feature type="domain" description="HTH tetR-type" evidence="5">
    <location>
        <begin position="13"/>
        <end position="73"/>
    </location>
</feature>
<keyword evidence="3" id="KW-0804">Transcription</keyword>
<reference evidence="6" key="1">
    <citation type="submission" date="2020-05" db="EMBL/GenBank/DDBJ databases">
        <title>Fertoebacter nigrum gen. nov., sp. nov., a new member of the family Rhodobacteraceae.</title>
        <authorList>
            <person name="Szuroczki S."/>
            <person name="Abbaszade G."/>
            <person name="Buni D."/>
            <person name="Schumann P."/>
            <person name="Toth E."/>
        </authorList>
    </citation>
    <scope>NUCLEOTIDE SEQUENCE</scope>
    <source>
        <strain evidence="6">RG-N-1a</strain>
    </source>
</reference>
<dbReference type="Pfam" id="PF00440">
    <property type="entry name" value="TetR_N"/>
    <property type="match status" value="1"/>
</dbReference>
<evidence type="ECO:0000256" key="4">
    <source>
        <dbReference type="PROSITE-ProRule" id="PRU00335"/>
    </source>
</evidence>
<keyword evidence="2 4" id="KW-0238">DNA-binding</keyword>
<dbReference type="Gene3D" id="1.10.10.60">
    <property type="entry name" value="Homeodomain-like"/>
    <property type="match status" value="1"/>
</dbReference>
<feature type="DNA-binding region" description="H-T-H motif" evidence="4">
    <location>
        <begin position="36"/>
        <end position="55"/>
    </location>
</feature>
<comment type="caution">
    <text evidence="6">The sequence shown here is derived from an EMBL/GenBank/DDBJ whole genome shotgun (WGS) entry which is preliminary data.</text>
</comment>
<proteinExistence type="predicted"/>
<organism evidence="6 7">
    <name type="scientific">Fertoeibacter niger</name>
    <dbReference type="NCBI Taxonomy" id="2656921"/>
    <lineage>
        <taxon>Bacteria</taxon>
        <taxon>Pseudomonadati</taxon>
        <taxon>Pseudomonadota</taxon>
        <taxon>Alphaproteobacteria</taxon>
        <taxon>Rhodobacterales</taxon>
        <taxon>Paracoccaceae</taxon>
        <taxon>Fertoeibacter</taxon>
    </lineage>
</organism>
<evidence type="ECO:0000259" key="5">
    <source>
        <dbReference type="PROSITE" id="PS50977"/>
    </source>
</evidence>